<feature type="transmembrane region" description="Helical" evidence="1">
    <location>
        <begin position="96"/>
        <end position="117"/>
    </location>
</feature>
<name>A0AAW9RH73_9GAMM</name>
<feature type="transmembrane region" description="Helical" evidence="1">
    <location>
        <begin position="345"/>
        <end position="370"/>
    </location>
</feature>
<dbReference type="RefSeq" id="WP_354696453.1">
    <property type="nucleotide sequence ID" value="NZ_JAZHOG010000011.1"/>
</dbReference>
<feature type="transmembrane region" description="Helical" evidence="1">
    <location>
        <begin position="318"/>
        <end position="338"/>
    </location>
</feature>
<feature type="transmembrane region" description="Helical" evidence="1">
    <location>
        <begin position="37"/>
        <end position="58"/>
    </location>
</feature>
<protein>
    <submittedName>
        <fullName evidence="2">DUF819 family protein</fullName>
    </submittedName>
</protein>
<feature type="transmembrane region" description="Helical" evidence="1">
    <location>
        <begin position="216"/>
        <end position="237"/>
    </location>
</feature>
<proteinExistence type="predicted"/>
<keyword evidence="1" id="KW-0472">Membrane</keyword>
<dbReference type="Proteomes" id="UP001359886">
    <property type="component" value="Unassembled WGS sequence"/>
</dbReference>
<evidence type="ECO:0000313" key="2">
    <source>
        <dbReference type="EMBL" id="MEJ8569131.1"/>
    </source>
</evidence>
<gene>
    <name evidence="2" type="ORF">V3330_15985</name>
</gene>
<reference evidence="2 3" key="1">
    <citation type="submission" date="2024-02" db="EMBL/GenBank/DDBJ databases">
        <title>A novel Wenzhouxiangellaceae bacterium, isolated from coastal sediments.</title>
        <authorList>
            <person name="Du Z.-J."/>
            <person name="Ye Y.-Q."/>
            <person name="Zhang X.-Y."/>
        </authorList>
    </citation>
    <scope>NUCLEOTIDE SEQUENCE [LARGE SCALE GENOMIC DNA]</scope>
    <source>
        <strain evidence="2 3">CH-27</strain>
    </source>
</reference>
<keyword evidence="1" id="KW-1133">Transmembrane helix</keyword>
<dbReference type="InterPro" id="IPR008537">
    <property type="entry name" value="DUF819"/>
</dbReference>
<organism evidence="2 3">
    <name type="scientific">Elongatibacter sediminis</name>
    <dbReference type="NCBI Taxonomy" id="3119006"/>
    <lineage>
        <taxon>Bacteria</taxon>
        <taxon>Pseudomonadati</taxon>
        <taxon>Pseudomonadota</taxon>
        <taxon>Gammaproteobacteria</taxon>
        <taxon>Chromatiales</taxon>
        <taxon>Wenzhouxiangellaceae</taxon>
        <taxon>Elongatibacter</taxon>
    </lineage>
</organism>
<accession>A0AAW9RH73</accession>
<dbReference type="Pfam" id="PF05684">
    <property type="entry name" value="DUF819"/>
    <property type="match status" value="1"/>
</dbReference>
<feature type="transmembrane region" description="Helical" evidence="1">
    <location>
        <begin position="70"/>
        <end position="89"/>
    </location>
</feature>
<feature type="transmembrane region" description="Helical" evidence="1">
    <location>
        <begin position="287"/>
        <end position="306"/>
    </location>
</feature>
<evidence type="ECO:0000313" key="3">
    <source>
        <dbReference type="Proteomes" id="UP001359886"/>
    </source>
</evidence>
<keyword evidence="3" id="KW-1185">Reference proteome</keyword>
<sequence length="404" mass="43808">MDSVLQAPMTVFTFLAGVCAAIYWSTQQPWGKRFFEIVPPVLLVCYIPAICTNLGLIPARSEAYEWMRDYLLPMSLFLLIVGADVPSVLKVGKKAIIVMLFGTLGVVIGAPVSLLLFQDWLPPDIWKGMAAISGSWIGGGANFAALKESVDAPDGIAGAAIIVDATITFTWLGVMLYLAKFPNLLDRFYASDTRTLEELDRRFSDFKEATQRMPTMVDFIIMVALGLGAAVFCGKFAETVHPVLHPMIESFSMSMASVFSQFTWLILMLTTLGIAASFTPLRKMEQAGSSTFGFAALYLFFTSLGAQADLARILDMPIFLLVGIVWLFIHVCFLLLGAWLTKAPFFLVAVGSEANLGGYATAPVVASAFYRSMAPVGLLLSIFGGVIGTYCGLLAAFLLRTVAN</sequence>
<feature type="transmembrane region" description="Helical" evidence="1">
    <location>
        <begin position="6"/>
        <end position="25"/>
    </location>
</feature>
<evidence type="ECO:0000256" key="1">
    <source>
        <dbReference type="SAM" id="Phobius"/>
    </source>
</evidence>
<dbReference type="EMBL" id="JAZHOG010000011">
    <property type="protein sequence ID" value="MEJ8569131.1"/>
    <property type="molecule type" value="Genomic_DNA"/>
</dbReference>
<dbReference type="AlphaFoldDB" id="A0AAW9RH73"/>
<comment type="caution">
    <text evidence="2">The sequence shown here is derived from an EMBL/GenBank/DDBJ whole genome shotgun (WGS) entry which is preliminary data.</text>
</comment>
<keyword evidence="1" id="KW-0812">Transmembrane</keyword>
<dbReference type="PANTHER" id="PTHR34289:SF8">
    <property type="entry name" value="DUF819 DOMAIN-CONTAINING PROTEIN"/>
    <property type="match status" value="1"/>
</dbReference>
<feature type="transmembrane region" description="Helical" evidence="1">
    <location>
        <begin position="257"/>
        <end position="275"/>
    </location>
</feature>
<feature type="transmembrane region" description="Helical" evidence="1">
    <location>
        <begin position="156"/>
        <end position="179"/>
    </location>
</feature>
<dbReference type="PANTHER" id="PTHR34289">
    <property type="entry name" value="PROTEIN, PUTATIVE (DUF819)-RELATED"/>
    <property type="match status" value="1"/>
</dbReference>
<feature type="transmembrane region" description="Helical" evidence="1">
    <location>
        <begin position="376"/>
        <end position="399"/>
    </location>
</feature>